<accession>A0A5C0VHR4</accession>
<evidence type="ECO:0000313" key="3">
    <source>
        <dbReference type="Proteomes" id="UP000323653"/>
    </source>
</evidence>
<dbReference type="Proteomes" id="UP000323653">
    <property type="component" value="Chromosome"/>
</dbReference>
<evidence type="ECO:0000313" key="2">
    <source>
        <dbReference type="EMBL" id="QEK50770.1"/>
    </source>
</evidence>
<keyword evidence="1" id="KW-0812">Transmembrane</keyword>
<protein>
    <submittedName>
        <fullName evidence="2">Uncharacterized protein</fullName>
    </submittedName>
</protein>
<evidence type="ECO:0000256" key="1">
    <source>
        <dbReference type="SAM" id="Phobius"/>
    </source>
</evidence>
<dbReference type="AlphaFoldDB" id="A0A5C0VHR4"/>
<dbReference type="RefSeq" id="WP_149073877.1">
    <property type="nucleotide sequence ID" value="NZ_CP043329.1"/>
</dbReference>
<reference evidence="2 3" key="1">
    <citation type="submission" date="2019-08" db="EMBL/GenBank/DDBJ databases">
        <title>Pedobacter sp. nov., isolated from Han river, South Korea.</title>
        <authorList>
            <person name="Lee D.-H."/>
            <person name="Kim Y.-S."/>
            <person name="Hwang E.-M."/>
            <person name="Le Tran T.C."/>
            <person name="Cha C.-J."/>
        </authorList>
    </citation>
    <scope>NUCLEOTIDE SEQUENCE [LARGE SCALE GENOMIC DNA]</scope>
    <source>
        <strain evidence="2 3">CJ43</strain>
    </source>
</reference>
<keyword evidence="1" id="KW-0472">Membrane</keyword>
<organism evidence="2 3">
    <name type="scientific">Pedobacter aquae</name>
    <dbReference type="NCBI Taxonomy" id="2605747"/>
    <lineage>
        <taxon>Bacteria</taxon>
        <taxon>Pseudomonadati</taxon>
        <taxon>Bacteroidota</taxon>
        <taxon>Sphingobacteriia</taxon>
        <taxon>Sphingobacteriales</taxon>
        <taxon>Sphingobacteriaceae</taxon>
        <taxon>Pedobacter</taxon>
    </lineage>
</organism>
<proteinExistence type="predicted"/>
<keyword evidence="3" id="KW-1185">Reference proteome</keyword>
<dbReference type="EMBL" id="CP043329">
    <property type="protein sequence ID" value="QEK50770.1"/>
    <property type="molecule type" value="Genomic_DNA"/>
</dbReference>
<feature type="transmembrane region" description="Helical" evidence="1">
    <location>
        <begin position="100"/>
        <end position="118"/>
    </location>
</feature>
<sequence length="128" mass="15370">MKNIEKELYAMKLDKMVDDLNLELQTSSVYDIIYKLKITDKKTIELKTKNVFNPNLSFRELFRGKLYSMILIRLKTRFLNFYRSNGEPLWLVPVYRIGKFCYLFLMPLALSFSSILIVDEFYKNSRWS</sequence>
<keyword evidence="1" id="KW-1133">Transmembrane helix</keyword>
<gene>
    <name evidence="2" type="ORF">FYC62_03115</name>
</gene>
<dbReference type="KEGG" id="pej:FYC62_03115"/>
<name>A0A5C0VHR4_9SPHI</name>